<dbReference type="PANTHER" id="PTHR23416:SF78">
    <property type="entry name" value="LIPOPOLYSACCHARIDE BIOSYNTHESIS O-ACETYL TRANSFERASE WBBJ-RELATED"/>
    <property type="match status" value="1"/>
</dbReference>
<name>A0A369ARA6_9BURK</name>
<dbReference type="Gene3D" id="2.160.10.10">
    <property type="entry name" value="Hexapeptide repeat proteins"/>
    <property type="match status" value="1"/>
</dbReference>
<dbReference type="InterPro" id="IPR051159">
    <property type="entry name" value="Hexapeptide_acetyltransf"/>
</dbReference>
<organism evidence="1 2">
    <name type="scientific">Extensimonas vulgaris</name>
    <dbReference type="NCBI Taxonomy" id="1031594"/>
    <lineage>
        <taxon>Bacteria</taxon>
        <taxon>Pseudomonadati</taxon>
        <taxon>Pseudomonadota</taxon>
        <taxon>Betaproteobacteria</taxon>
        <taxon>Burkholderiales</taxon>
        <taxon>Comamonadaceae</taxon>
        <taxon>Extensimonas</taxon>
    </lineage>
</organism>
<accession>A0A369ARA6</accession>
<keyword evidence="2" id="KW-1185">Reference proteome</keyword>
<dbReference type="PANTHER" id="PTHR23416">
    <property type="entry name" value="SIALIC ACID SYNTHASE-RELATED"/>
    <property type="match status" value="1"/>
</dbReference>
<dbReference type="InterPro" id="IPR001451">
    <property type="entry name" value="Hexapep"/>
</dbReference>
<evidence type="ECO:0000313" key="2">
    <source>
        <dbReference type="Proteomes" id="UP000252174"/>
    </source>
</evidence>
<keyword evidence="1" id="KW-0808">Transferase</keyword>
<proteinExistence type="predicted"/>
<dbReference type="Pfam" id="PF00132">
    <property type="entry name" value="Hexapep"/>
    <property type="match status" value="1"/>
</dbReference>
<gene>
    <name evidence="1" type="ORF">DFR45_101172</name>
</gene>
<comment type="caution">
    <text evidence="1">The sequence shown here is derived from an EMBL/GenBank/DDBJ whole genome shotgun (WGS) entry which is preliminary data.</text>
</comment>
<dbReference type="InterPro" id="IPR011004">
    <property type="entry name" value="Trimer_LpxA-like_sf"/>
</dbReference>
<dbReference type="AlphaFoldDB" id="A0A369ARA6"/>
<dbReference type="GO" id="GO:0016740">
    <property type="term" value="F:transferase activity"/>
    <property type="evidence" value="ECO:0007669"/>
    <property type="project" value="UniProtKB-KW"/>
</dbReference>
<protein>
    <submittedName>
        <fullName evidence="1">Transferase family hexapeptide repeat protein</fullName>
    </submittedName>
</protein>
<dbReference type="SUPFAM" id="SSF51161">
    <property type="entry name" value="Trimeric LpxA-like enzymes"/>
    <property type="match status" value="1"/>
</dbReference>
<sequence length="219" mass="23535">MAVRAWVNRWRRRCWRLLFFRMLFGERSGGALLAGTRISPSTCIEHEDRLQLADDVFIGHFNFIEASAGVRIGRGTQITNFVSIVSHSTHRAVRVAAGLSGAALEAAVIRQPIDIGERCFIGPHSTIEAGSTLGHGTLVAAHSRVRGQFPDFAVLAGSPAQVVGDTRAGDARWLADQPELAAHYARWRAALLAAAHADAAAPVFTRTGGPEAAPVRQTP</sequence>
<dbReference type="Proteomes" id="UP000252174">
    <property type="component" value="Unassembled WGS sequence"/>
</dbReference>
<evidence type="ECO:0000313" key="1">
    <source>
        <dbReference type="EMBL" id="RCX11645.1"/>
    </source>
</evidence>
<dbReference type="RefSeq" id="WP_338324284.1">
    <property type="nucleotide sequence ID" value="NZ_QPJU01000001.1"/>
</dbReference>
<dbReference type="EMBL" id="QPJU01000001">
    <property type="protein sequence ID" value="RCX11645.1"/>
    <property type="molecule type" value="Genomic_DNA"/>
</dbReference>
<dbReference type="CDD" id="cd04647">
    <property type="entry name" value="LbH_MAT_like"/>
    <property type="match status" value="1"/>
</dbReference>
<reference evidence="1 2" key="1">
    <citation type="submission" date="2018-07" db="EMBL/GenBank/DDBJ databases">
        <title>Genomic Encyclopedia of Type Strains, Phase IV (KMG-IV): sequencing the most valuable type-strain genomes for metagenomic binning, comparative biology and taxonomic classification.</title>
        <authorList>
            <person name="Goeker M."/>
        </authorList>
    </citation>
    <scope>NUCLEOTIDE SEQUENCE [LARGE SCALE GENOMIC DNA]</scope>
    <source>
        <strain evidence="1 2">DSM 100911</strain>
    </source>
</reference>